<dbReference type="Gene3D" id="3.40.50.2300">
    <property type="match status" value="1"/>
</dbReference>
<evidence type="ECO:0000256" key="10">
    <source>
        <dbReference type="SAM" id="Phobius"/>
    </source>
</evidence>
<dbReference type="RefSeq" id="WP_169560868.1">
    <property type="nucleotide sequence ID" value="NZ_BSNF01000006.1"/>
</dbReference>
<dbReference type="InterPro" id="IPR033414">
    <property type="entry name" value="Sensor_dom"/>
</dbReference>
<dbReference type="PRINTS" id="PR00344">
    <property type="entry name" value="BCTRLSENSOR"/>
</dbReference>
<dbReference type="InterPro" id="IPR013656">
    <property type="entry name" value="PAS_4"/>
</dbReference>
<dbReference type="InterPro" id="IPR003661">
    <property type="entry name" value="HisK_dim/P_dom"/>
</dbReference>
<evidence type="ECO:0000259" key="13">
    <source>
        <dbReference type="PROSITE" id="PS50112"/>
    </source>
</evidence>
<keyword evidence="7" id="KW-0067">ATP-binding</keyword>
<keyword evidence="10" id="KW-0472">Membrane</keyword>
<dbReference type="PROSITE" id="PS50109">
    <property type="entry name" value="HIS_KIN"/>
    <property type="match status" value="1"/>
</dbReference>
<accession>A0ABQ5U4F8</accession>
<protein>
    <recommendedName>
        <fullName evidence="2">histidine kinase</fullName>
        <ecNumber evidence="2">2.7.13.3</ecNumber>
    </recommendedName>
</protein>
<dbReference type="PANTHER" id="PTHR43065">
    <property type="entry name" value="SENSOR HISTIDINE KINASE"/>
    <property type="match status" value="1"/>
</dbReference>
<evidence type="ECO:0000256" key="7">
    <source>
        <dbReference type="ARBA" id="ARBA00022840"/>
    </source>
</evidence>
<dbReference type="CDD" id="cd00130">
    <property type="entry name" value="PAS"/>
    <property type="match status" value="1"/>
</dbReference>
<dbReference type="InterPro" id="IPR036097">
    <property type="entry name" value="HisK_dim/P_sf"/>
</dbReference>
<evidence type="ECO:0000256" key="5">
    <source>
        <dbReference type="ARBA" id="ARBA00022741"/>
    </source>
</evidence>
<dbReference type="Pfam" id="PF17149">
    <property type="entry name" value="CHASE5"/>
    <property type="match status" value="1"/>
</dbReference>
<keyword evidence="3 9" id="KW-0597">Phosphoprotein</keyword>
<keyword evidence="15" id="KW-1185">Reference proteome</keyword>
<comment type="catalytic activity">
    <reaction evidence="1">
        <text>ATP + protein L-histidine = ADP + protein N-phospho-L-histidine.</text>
        <dbReference type="EC" id="2.7.13.3"/>
    </reaction>
</comment>
<organism evidence="14 15">
    <name type="scientific">Sneathiella chinensis</name>
    <dbReference type="NCBI Taxonomy" id="349750"/>
    <lineage>
        <taxon>Bacteria</taxon>
        <taxon>Pseudomonadati</taxon>
        <taxon>Pseudomonadota</taxon>
        <taxon>Alphaproteobacteria</taxon>
        <taxon>Sneathiellales</taxon>
        <taxon>Sneathiellaceae</taxon>
        <taxon>Sneathiella</taxon>
    </lineage>
</organism>
<evidence type="ECO:0000313" key="14">
    <source>
        <dbReference type="EMBL" id="GLQ06728.1"/>
    </source>
</evidence>
<gene>
    <name evidence="14" type="ORF">GCM10007924_19490</name>
</gene>
<dbReference type="SMART" id="SM00388">
    <property type="entry name" value="HisKA"/>
    <property type="match status" value="1"/>
</dbReference>
<dbReference type="SUPFAM" id="SSF55874">
    <property type="entry name" value="ATPase domain of HSP90 chaperone/DNA topoisomerase II/histidine kinase"/>
    <property type="match status" value="1"/>
</dbReference>
<dbReference type="Gene3D" id="3.30.565.10">
    <property type="entry name" value="Histidine kinase-like ATPase, C-terminal domain"/>
    <property type="match status" value="1"/>
</dbReference>
<feature type="domain" description="PAS" evidence="13">
    <location>
        <begin position="226"/>
        <end position="290"/>
    </location>
</feature>
<keyword evidence="10" id="KW-1133">Transmembrane helix</keyword>
<dbReference type="SUPFAM" id="SSF52172">
    <property type="entry name" value="CheY-like"/>
    <property type="match status" value="1"/>
</dbReference>
<evidence type="ECO:0000259" key="12">
    <source>
        <dbReference type="PROSITE" id="PS50110"/>
    </source>
</evidence>
<comment type="caution">
    <text evidence="14">The sequence shown here is derived from an EMBL/GenBank/DDBJ whole genome shotgun (WGS) entry which is preliminary data.</text>
</comment>
<feature type="transmembrane region" description="Helical" evidence="10">
    <location>
        <begin position="139"/>
        <end position="161"/>
    </location>
</feature>
<evidence type="ECO:0000259" key="11">
    <source>
        <dbReference type="PROSITE" id="PS50109"/>
    </source>
</evidence>
<dbReference type="PANTHER" id="PTHR43065:SF46">
    <property type="entry name" value="C4-DICARBOXYLATE TRANSPORT SENSOR PROTEIN DCTB"/>
    <property type="match status" value="1"/>
</dbReference>
<dbReference type="InterPro" id="IPR005467">
    <property type="entry name" value="His_kinase_dom"/>
</dbReference>
<proteinExistence type="predicted"/>
<reference evidence="14" key="1">
    <citation type="journal article" date="2014" name="Int. J. Syst. Evol. Microbiol.">
        <title>Complete genome of a new Firmicutes species belonging to the dominant human colonic microbiota ('Ruminococcus bicirculans') reveals two chromosomes and a selective capacity to utilize plant glucans.</title>
        <authorList>
            <consortium name="NISC Comparative Sequencing Program"/>
            <person name="Wegmann U."/>
            <person name="Louis P."/>
            <person name="Goesmann A."/>
            <person name="Henrissat B."/>
            <person name="Duncan S.H."/>
            <person name="Flint H.J."/>
        </authorList>
    </citation>
    <scope>NUCLEOTIDE SEQUENCE</scope>
    <source>
        <strain evidence="14">NBRC 103408</strain>
    </source>
</reference>
<evidence type="ECO:0000256" key="6">
    <source>
        <dbReference type="ARBA" id="ARBA00022777"/>
    </source>
</evidence>
<evidence type="ECO:0000256" key="3">
    <source>
        <dbReference type="ARBA" id="ARBA00022553"/>
    </source>
</evidence>
<evidence type="ECO:0000256" key="1">
    <source>
        <dbReference type="ARBA" id="ARBA00000085"/>
    </source>
</evidence>
<feature type="transmembrane region" description="Helical" evidence="10">
    <location>
        <begin position="7"/>
        <end position="29"/>
    </location>
</feature>
<evidence type="ECO:0000256" key="8">
    <source>
        <dbReference type="ARBA" id="ARBA00023012"/>
    </source>
</evidence>
<keyword evidence="4" id="KW-0808">Transferase</keyword>
<dbReference type="InterPro" id="IPR001610">
    <property type="entry name" value="PAC"/>
</dbReference>
<dbReference type="NCBIfam" id="TIGR00229">
    <property type="entry name" value="sensory_box"/>
    <property type="match status" value="1"/>
</dbReference>
<dbReference type="PROSITE" id="PS50110">
    <property type="entry name" value="RESPONSE_REGULATORY"/>
    <property type="match status" value="1"/>
</dbReference>
<dbReference type="Pfam" id="PF08448">
    <property type="entry name" value="PAS_4"/>
    <property type="match status" value="1"/>
</dbReference>
<dbReference type="InterPro" id="IPR035965">
    <property type="entry name" value="PAS-like_dom_sf"/>
</dbReference>
<feature type="domain" description="Response regulatory" evidence="12">
    <location>
        <begin position="617"/>
        <end position="733"/>
    </location>
</feature>
<dbReference type="SMART" id="SM00086">
    <property type="entry name" value="PAC"/>
    <property type="match status" value="1"/>
</dbReference>
<evidence type="ECO:0000256" key="2">
    <source>
        <dbReference type="ARBA" id="ARBA00012438"/>
    </source>
</evidence>
<keyword evidence="10" id="KW-0812">Transmembrane</keyword>
<dbReference type="Gene3D" id="3.30.450.20">
    <property type="entry name" value="PAS domain"/>
    <property type="match status" value="1"/>
</dbReference>
<dbReference type="SMART" id="SM00387">
    <property type="entry name" value="HATPase_c"/>
    <property type="match status" value="1"/>
</dbReference>
<dbReference type="PROSITE" id="PS50112">
    <property type="entry name" value="PAS"/>
    <property type="match status" value="1"/>
</dbReference>
<dbReference type="Gene3D" id="6.10.340.10">
    <property type="match status" value="1"/>
</dbReference>
<dbReference type="InterPro" id="IPR001789">
    <property type="entry name" value="Sig_transdc_resp-reg_receiver"/>
</dbReference>
<keyword evidence="5" id="KW-0547">Nucleotide-binding</keyword>
<dbReference type="Gene3D" id="1.10.287.130">
    <property type="match status" value="1"/>
</dbReference>
<dbReference type="InterPro" id="IPR000014">
    <property type="entry name" value="PAS"/>
</dbReference>
<name>A0ABQ5U4F8_9PROT</name>
<dbReference type="EC" id="2.7.13.3" evidence="2"/>
<feature type="domain" description="Histidine kinase" evidence="11">
    <location>
        <begin position="369"/>
        <end position="596"/>
    </location>
</feature>
<keyword evidence="6" id="KW-0418">Kinase</keyword>
<evidence type="ECO:0000256" key="9">
    <source>
        <dbReference type="PROSITE-ProRule" id="PRU00169"/>
    </source>
</evidence>
<sequence length="735" mass="81921">MTVARRLILSIAAFSFIVTLLSTALQLYIDYQENLDEIEAGFEDIRETRLPNLTHNVWVLDEEQIQLHLDSLINTDNIEYVSIADSEQTKWLSGVVRSEKTLQAEFPLKLDNNGHTFHLGTLKVVAGLNEVFDSLKSRALINLASNAVVIFLIAGFFLIVFQYQISRHLLTLSNYARNIKLESNQPPLKLQRKQSGASKDELDDVVSAINLMRTNIESSFYALRESEQYNRMLFEQSPIGLALNHVDGQFVDVNPAYARIVGYTADEIRQMTLWDLTPSSLHDEEVEQMRHLRKKSPTPPFEKEVIHKDGHLIPVQVSYHLLEREGLRFIGISMEDISDRKASEVALAKSEEQLRQSEKMRAVGELTGGVAHDFNNLLAVVLGNAELLEEDLPADSPAQSFLKTLISAATRGAELTSRLLAFSRKQMLSPTVTHVEDLVDNMADMLKRVLGENISIKTTYGPDLWSCEVDQGQLENVILNLAINSRDAITATNKGAGVLSIEISNVVIDGEENQFQEEIVPGEYVTISVSDDGIGMTRDILDRVFEPFFTTKPVGEGTGLGLSMIYGFVKQSGGHVTIYSEQGMGTTVKLYLPRTKEEKKEQVAEMEAQSPKTGNETILVLEDDPDVRELTVLQLKSLGYNVVQAHDGQSALEVIETVQQIDLLLSDVVLPGGMRGPEVARKARESKPNLSVLFMSGYTQNALDSHSDLGESSMLLNKPFRKKELAEKIREAIGH</sequence>
<dbReference type="EMBL" id="BSNF01000006">
    <property type="protein sequence ID" value="GLQ06728.1"/>
    <property type="molecule type" value="Genomic_DNA"/>
</dbReference>
<dbReference type="SUPFAM" id="SSF55785">
    <property type="entry name" value="PYP-like sensor domain (PAS domain)"/>
    <property type="match status" value="1"/>
</dbReference>
<dbReference type="SUPFAM" id="SSF47384">
    <property type="entry name" value="Homodimeric domain of signal transducing histidine kinase"/>
    <property type="match status" value="1"/>
</dbReference>
<dbReference type="InterPro" id="IPR036890">
    <property type="entry name" value="HATPase_C_sf"/>
</dbReference>
<keyword evidence="8" id="KW-0902">Two-component regulatory system</keyword>
<dbReference type="InterPro" id="IPR011006">
    <property type="entry name" value="CheY-like_superfamily"/>
</dbReference>
<reference evidence="14" key="2">
    <citation type="submission" date="2023-01" db="EMBL/GenBank/DDBJ databases">
        <title>Draft genome sequence of Sneathiella chinensis strain NBRC 103408.</title>
        <authorList>
            <person name="Sun Q."/>
            <person name="Mori K."/>
        </authorList>
    </citation>
    <scope>NUCLEOTIDE SEQUENCE</scope>
    <source>
        <strain evidence="14">NBRC 103408</strain>
    </source>
</reference>
<evidence type="ECO:0000313" key="15">
    <source>
        <dbReference type="Proteomes" id="UP001161409"/>
    </source>
</evidence>
<dbReference type="InterPro" id="IPR004358">
    <property type="entry name" value="Sig_transdc_His_kin-like_C"/>
</dbReference>
<dbReference type="Pfam" id="PF00072">
    <property type="entry name" value="Response_reg"/>
    <property type="match status" value="1"/>
</dbReference>
<dbReference type="SMART" id="SM00091">
    <property type="entry name" value="PAS"/>
    <property type="match status" value="1"/>
</dbReference>
<dbReference type="CDD" id="cd00082">
    <property type="entry name" value="HisKA"/>
    <property type="match status" value="1"/>
</dbReference>
<dbReference type="Pfam" id="PF02518">
    <property type="entry name" value="HATPase_c"/>
    <property type="match status" value="1"/>
</dbReference>
<dbReference type="SMART" id="SM00448">
    <property type="entry name" value="REC"/>
    <property type="match status" value="1"/>
</dbReference>
<feature type="modified residue" description="4-aspartylphosphate" evidence="9">
    <location>
        <position position="667"/>
    </location>
</feature>
<dbReference type="Proteomes" id="UP001161409">
    <property type="component" value="Unassembled WGS sequence"/>
</dbReference>
<dbReference type="InterPro" id="IPR003594">
    <property type="entry name" value="HATPase_dom"/>
</dbReference>
<evidence type="ECO:0000256" key="4">
    <source>
        <dbReference type="ARBA" id="ARBA00022679"/>
    </source>
</evidence>
<dbReference type="Pfam" id="PF00512">
    <property type="entry name" value="HisKA"/>
    <property type="match status" value="1"/>
</dbReference>